<feature type="transmembrane region" description="Helical" evidence="1">
    <location>
        <begin position="121"/>
        <end position="138"/>
    </location>
</feature>
<accession>A0ABS0HIF2</accession>
<feature type="transmembrane region" description="Helical" evidence="1">
    <location>
        <begin position="144"/>
        <end position="161"/>
    </location>
</feature>
<keyword evidence="1" id="KW-1133">Transmembrane helix</keyword>
<comment type="caution">
    <text evidence="3">The sequence shown here is derived from an EMBL/GenBank/DDBJ whole genome shotgun (WGS) entry which is preliminary data.</text>
</comment>
<dbReference type="Pfam" id="PF04982">
    <property type="entry name" value="TM_HPP"/>
    <property type="match status" value="1"/>
</dbReference>
<name>A0ABS0HIF2_9SPHN</name>
<evidence type="ECO:0000313" key="3">
    <source>
        <dbReference type="EMBL" id="MBF9151761.1"/>
    </source>
</evidence>
<feature type="transmembrane region" description="Helical" evidence="1">
    <location>
        <begin position="44"/>
        <end position="63"/>
    </location>
</feature>
<dbReference type="PANTHER" id="PTHR33741">
    <property type="entry name" value="TRANSMEMBRANE PROTEIN DDB_G0269096-RELATED"/>
    <property type="match status" value="1"/>
</dbReference>
<reference evidence="3 4" key="1">
    <citation type="submission" date="2020-11" db="EMBL/GenBank/DDBJ databases">
        <title>The genome sequence of Novosphingobium sp. 1Y9A.</title>
        <authorList>
            <person name="Liu Y."/>
        </authorList>
    </citation>
    <scope>NUCLEOTIDE SEQUENCE [LARGE SCALE GENOMIC DNA]</scope>
    <source>
        <strain evidence="3 4">1Y9A</strain>
    </source>
</reference>
<evidence type="ECO:0000256" key="1">
    <source>
        <dbReference type="SAM" id="Phobius"/>
    </source>
</evidence>
<dbReference type="InterPro" id="IPR058581">
    <property type="entry name" value="TM_HPP"/>
</dbReference>
<feature type="domain" description="HPP transmembrane region" evidence="2">
    <location>
        <begin position="17"/>
        <end position="169"/>
    </location>
</feature>
<proteinExistence type="predicted"/>
<dbReference type="InterPro" id="IPR007065">
    <property type="entry name" value="HPP"/>
</dbReference>
<gene>
    <name evidence="3" type="ORF">I2488_12170</name>
</gene>
<feature type="transmembrane region" description="Helical" evidence="1">
    <location>
        <begin position="95"/>
        <end position="114"/>
    </location>
</feature>
<dbReference type="RefSeq" id="WP_196276073.1">
    <property type="nucleotide sequence ID" value="NZ_JADQDC010000007.1"/>
</dbReference>
<feature type="transmembrane region" description="Helical" evidence="1">
    <location>
        <begin position="21"/>
        <end position="38"/>
    </location>
</feature>
<organism evidence="3 4">
    <name type="scientific">Novosphingobium jiangmenense</name>
    <dbReference type="NCBI Taxonomy" id="2791981"/>
    <lineage>
        <taxon>Bacteria</taxon>
        <taxon>Pseudomonadati</taxon>
        <taxon>Pseudomonadota</taxon>
        <taxon>Alphaproteobacteria</taxon>
        <taxon>Sphingomonadales</taxon>
        <taxon>Sphingomonadaceae</taxon>
        <taxon>Novosphingobium</taxon>
    </lineage>
</organism>
<protein>
    <submittedName>
        <fullName evidence="3">HPP family protein</fullName>
    </submittedName>
</protein>
<evidence type="ECO:0000259" key="2">
    <source>
        <dbReference type="Pfam" id="PF04982"/>
    </source>
</evidence>
<dbReference type="Proteomes" id="UP000600799">
    <property type="component" value="Unassembled WGS sequence"/>
</dbReference>
<sequence>MSSATGATRLGWFRTGWPRGAFGALLGIALAALLGHLIPASEGLPWIMAPVGASAVLVFAVPASPLAQPWPVVGGNLISVMVGMAVGKLCALGGIGAPVAVSLAVGGAIAVMALTRCTHPPGGAAAILGAMAGIAPAAHLPGPLAPLALNVIGIVGVGWLYNAATGHPWPHIPVVPPSPAPIRTVTYDREDLDAVLADWDETLDVEPDDLDALFRAVERRVLRRWEDDHK</sequence>
<keyword evidence="4" id="KW-1185">Reference proteome</keyword>
<dbReference type="EMBL" id="JADQDC010000007">
    <property type="protein sequence ID" value="MBF9151761.1"/>
    <property type="molecule type" value="Genomic_DNA"/>
</dbReference>
<dbReference type="PANTHER" id="PTHR33741:SF5">
    <property type="entry name" value="TRANSMEMBRANE PROTEIN DDB_G0269096-RELATED"/>
    <property type="match status" value="1"/>
</dbReference>
<keyword evidence="1" id="KW-0812">Transmembrane</keyword>
<keyword evidence="1" id="KW-0472">Membrane</keyword>
<evidence type="ECO:0000313" key="4">
    <source>
        <dbReference type="Proteomes" id="UP000600799"/>
    </source>
</evidence>